<feature type="transmembrane region" description="Helical" evidence="7">
    <location>
        <begin position="143"/>
        <end position="164"/>
    </location>
</feature>
<keyword evidence="3" id="KW-1003">Cell membrane</keyword>
<sequence>MTTDTTGSRLAGRREWVGLAVLVIPALLASLELTITHLALPAIGRDLGASSTQMLWIVDGYAFLLAGTLVVMGALGDRIGRRRLLIGGAISFSVLSVIAAYAPNPEVLVAVRALLGIAGATLMPSVLALTVVLFTEPRQRTQAVGIVVAAISAGTAIGPLLGGWLLDHFWWGSAFLLPIPLMLALVVVGPLTLPEHKAPDARSLDLRSAALSIAAVLVIVYGLKQLAAAGLELTAFAAIAAGLACATAFVRRQRRLADPMIDLRLFADRAFSTATLTLVFGIFVLWGTNYAVAQYLQLVAGLDPLTAGLWTAPPALGVIAGSLGATRLARKVPAGRIIGSGLLLSSAGFVTLGGIDPGTPLVVLVAAMTVVSAGLGPMMALATDIVIGSAPAGRAGAASAIASTAPQLGGGLGMAILGSVITVAYRADMHDTTGPAGENLTAAVAAAAHLPPAESETLLASARSAFTSGFGISALVSAALTVMVAATVLVVLGRRRPPEPNRPSQRTEPAFFLLFRAKAWNRATGVGGGL</sequence>
<gene>
    <name evidence="9" type="ORF">HDA39_003506</name>
</gene>
<dbReference type="RefSeq" id="WP_184796248.1">
    <property type="nucleotide sequence ID" value="NZ_JACHMY010000001.1"/>
</dbReference>
<dbReference type="Gene3D" id="1.20.1250.20">
    <property type="entry name" value="MFS general substrate transporter like domains"/>
    <property type="match status" value="1"/>
</dbReference>
<proteinExistence type="predicted"/>
<dbReference type="SUPFAM" id="SSF103473">
    <property type="entry name" value="MFS general substrate transporter"/>
    <property type="match status" value="1"/>
</dbReference>
<keyword evidence="2" id="KW-0813">Transport</keyword>
<dbReference type="InterPro" id="IPR011701">
    <property type="entry name" value="MFS"/>
</dbReference>
<evidence type="ECO:0000256" key="4">
    <source>
        <dbReference type="ARBA" id="ARBA00022692"/>
    </source>
</evidence>
<organism evidence="9 10">
    <name type="scientific">Kribbella italica</name>
    <dbReference type="NCBI Taxonomy" id="1540520"/>
    <lineage>
        <taxon>Bacteria</taxon>
        <taxon>Bacillati</taxon>
        <taxon>Actinomycetota</taxon>
        <taxon>Actinomycetes</taxon>
        <taxon>Propionibacteriales</taxon>
        <taxon>Kribbellaceae</taxon>
        <taxon>Kribbella</taxon>
    </lineage>
</organism>
<dbReference type="Gene3D" id="1.20.1720.10">
    <property type="entry name" value="Multidrug resistance protein D"/>
    <property type="match status" value="1"/>
</dbReference>
<feature type="transmembrane region" description="Helical" evidence="7">
    <location>
        <begin position="109"/>
        <end position="134"/>
    </location>
</feature>
<evidence type="ECO:0000256" key="6">
    <source>
        <dbReference type="ARBA" id="ARBA00023136"/>
    </source>
</evidence>
<keyword evidence="4 7" id="KW-0812">Transmembrane</keyword>
<feature type="transmembrane region" description="Helical" evidence="7">
    <location>
        <begin position="361"/>
        <end position="387"/>
    </location>
</feature>
<dbReference type="Pfam" id="PF07690">
    <property type="entry name" value="MFS_1"/>
    <property type="match status" value="1"/>
</dbReference>
<dbReference type="CDD" id="cd17321">
    <property type="entry name" value="MFS_MMR_MDR_like"/>
    <property type="match status" value="1"/>
</dbReference>
<accession>A0A7W9J7Z8</accession>
<dbReference type="PROSITE" id="PS50850">
    <property type="entry name" value="MFS"/>
    <property type="match status" value="1"/>
</dbReference>
<dbReference type="Proteomes" id="UP000549971">
    <property type="component" value="Unassembled WGS sequence"/>
</dbReference>
<evidence type="ECO:0000256" key="5">
    <source>
        <dbReference type="ARBA" id="ARBA00022989"/>
    </source>
</evidence>
<feature type="transmembrane region" description="Helical" evidence="7">
    <location>
        <begin position="408"/>
        <end position="427"/>
    </location>
</feature>
<reference evidence="9 10" key="1">
    <citation type="submission" date="2020-08" db="EMBL/GenBank/DDBJ databases">
        <title>Sequencing the genomes of 1000 actinobacteria strains.</title>
        <authorList>
            <person name="Klenk H.-P."/>
        </authorList>
    </citation>
    <scope>NUCLEOTIDE SEQUENCE [LARGE SCALE GENOMIC DNA]</scope>
    <source>
        <strain evidence="9 10">DSM 28967</strain>
    </source>
</reference>
<feature type="transmembrane region" description="Helical" evidence="7">
    <location>
        <begin position="470"/>
        <end position="492"/>
    </location>
</feature>
<evidence type="ECO:0000313" key="10">
    <source>
        <dbReference type="Proteomes" id="UP000549971"/>
    </source>
</evidence>
<feature type="transmembrane region" description="Helical" evidence="7">
    <location>
        <begin position="170"/>
        <end position="192"/>
    </location>
</feature>
<evidence type="ECO:0000256" key="2">
    <source>
        <dbReference type="ARBA" id="ARBA00022448"/>
    </source>
</evidence>
<dbReference type="PANTHER" id="PTHR42718:SF47">
    <property type="entry name" value="METHYL VIOLOGEN RESISTANCE PROTEIN SMVA"/>
    <property type="match status" value="1"/>
</dbReference>
<evidence type="ECO:0000313" key="9">
    <source>
        <dbReference type="EMBL" id="MBB5836772.1"/>
    </source>
</evidence>
<feature type="transmembrane region" description="Helical" evidence="7">
    <location>
        <begin position="229"/>
        <end position="250"/>
    </location>
</feature>
<evidence type="ECO:0000259" key="8">
    <source>
        <dbReference type="PROSITE" id="PS50850"/>
    </source>
</evidence>
<feature type="transmembrane region" description="Helical" evidence="7">
    <location>
        <begin position="270"/>
        <end position="287"/>
    </location>
</feature>
<dbReference type="EMBL" id="JACHMY010000001">
    <property type="protein sequence ID" value="MBB5836772.1"/>
    <property type="molecule type" value="Genomic_DNA"/>
</dbReference>
<keyword evidence="5 7" id="KW-1133">Transmembrane helix</keyword>
<comment type="subcellular location">
    <subcellularLocation>
        <location evidence="1">Cell membrane</location>
        <topology evidence="1">Multi-pass membrane protein</topology>
    </subcellularLocation>
</comment>
<feature type="transmembrane region" description="Helical" evidence="7">
    <location>
        <begin position="307"/>
        <end position="325"/>
    </location>
</feature>
<feature type="transmembrane region" description="Helical" evidence="7">
    <location>
        <begin position="55"/>
        <end position="75"/>
    </location>
</feature>
<keyword evidence="10" id="KW-1185">Reference proteome</keyword>
<keyword evidence="6 7" id="KW-0472">Membrane</keyword>
<evidence type="ECO:0000256" key="7">
    <source>
        <dbReference type="SAM" id="Phobius"/>
    </source>
</evidence>
<feature type="domain" description="Major facilitator superfamily (MFS) profile" evidence="8">
    <location>
        <begin position="18"/>
        <end position="496"/>
    </location>
</feature>
<protein>
    <submittedName>
        <fullName evidence="9">DHA2 family multidrug resistance protein-like MFS transporter</fullName>
    </submittedName>
</protein>
<dbReference type="GO" id="GO:0022857">
    <property type="term" value="F:transmembrane transporter activity"/>
    <property type="evidence" value="ECO:0007669"/>
    <property type="project" value="InterPro"/>
</dbReference>
<name>A0A7W9J7Z8_9ACTN</name>
<evidence type="ECO:0000256" key="1">
    <source>
        <dbReference type="ARBA" id="ARBA00004651"/>
    </source>
</evidence>
<feature type="transmembrane region" description="Helical" evidence="7">
    <location>
        <begin position="337"/>
        <end position="355"/>
    </location>
</feature>
<dbReference type="PRINTS" id="PR01036">
    <property type="entry name" value="TCRTETB"/>
</dbReference>
<dbReference type="PANTHER" id="PTHR42718">
    <property type="entry name" value="MAJOR FACILITATOR SUPERFAMILY MULTIDRUG TRANSPORTER MFSC"/>
    <property type="match status" value="1"/>
</dbReference>
<feature type="transmembrane region" description="Helical" evidence="7">
    <location>
        <begin position="16"/>
        <end position="35"/>
    </location>
</feature>
<comment type="caution">
    <text evidence="9">The sequence shown here is derived from an EMBL/GenBank/DDBJ whole genome shotgun (WGS) entry which is preliminary data.</text>
</comment>
<dbReference type="AlphaFoldDB" id="A0A7W9J7Z8"/>
<dbReference type="GO" id="GO:0005886">
    <property type="term" value="C:plasma membrane"/>
    <property type="evidence" value="ECO:0007669"/>
    <property type="project" value="UniProtKB-SubCell"/>
</dbReference>
<evidence type="ECO:0000256" key="3">
    <source>
        <dbReference type="ARBA" id="ARBA00022475"/>
    </source>
</evidence>
<feature type="transmembrane region" description="Helical" evidence="7">
    <location>
        <begin position="204"/>
        <end position="223"/>
    </location>
</feature>
<dbReference type="InterPro" id="IPR036259">
    <property type="entry name" value="MFS_trans_sf"/>
</dbReference>
<feature type="transmembrane region" description="Helical" evidence="7">
    <location>
        <begin position="84"/>
        <end position="103"/>
    </location>
</feature>
<dbReference type="InterPro" id="IPR020846">
    <property type="entry name" value="MFS_dom"/>
</dbReference>